<sequence length="63" mass="6920">MLTDVFPFDKILAAFSSYAAQASAYRHLRRQVKPNVNGILVVLGDSQVSPSDGERAVVVDFHD</sequence>
<name>A0A806KL73_9BACT</name>
<protein>
    <submittedName>
        <fullName evidence="1">Uncharacterized protein</fullName>
    </submittedName>
</protein>
<dbReference type="EMBL" id="JQ844200">
    <property type="protein sequence ID" value="AGS52491.1"/>
    <property type="molecule type" value="Genomic_DNA"/>
</dbReference>
<proteinExistence type="predicted"/>
<dbReference type="AlphaFoldDB" id="A0A806KL73"/>
<evidence type="ECO:0000313" key="1">
    <source>
        <dbReference type="EMBL" id="AGS52491.1"/>
    </source>
</evidence>
<reference evidence="1" key="1">
    <citation type="submission" date="2012-03" db="EMBL/GenBank/DDBJ databases">
        <title>Functional metagenomics reveals considerable lignocellulase gene clusters in the gut microbiome of a wood-feeding higher termite.</title>
        <authorList>
            <person name="Liu N."/>
        </authorList>
    </citation>
    <scope>NUCLEOTIDE SEQUENCE</scope>
</reference>
<organism evidence="1">
    <name type="scientific">uncultured bacterium contig00005</name>
    <dbReference type="NCBI Taxonomy" id="1181497"/>
    <lineage>
        <taxon>Bacteria</taxon>
        <taxon>environmental samples</taxon>
    </lineage>
</organism>
<accession>A0A806KL73</accession>